<dbReference type="Proteomes" id="UP000054279">
    <property type="component" value="Unassembled WGS sequence"/>
</dbReference>
<name>A0A0C9UH64_SPHS4</name>
<evidence type="ECO:0000313" key="3">
    <source>
        <dbReference type="Proteomes" id="UP000054279"/>
    </source>
</evidence>
<dbReference type="AlphaFoldDB" id="A0A0C9UH64"/>
<dbReference type="HOGENOM" id="CLU_2265437_0_0_1"/>
<organism evidence="2 3">
    <name type="scientific">Sphaerobolus stellatus (strain SS14)</name>
    <dbReference type="NCBI Taxonomy" id="990650"/>
    <lineage>
        <taxon>Eukaryota</taxon>
        <taxon>Fungi</taxon>
        <taxon>Dikarya</taxon>
        <taxon>Basidiomycota</taxon>
        <taxon>Agaricomycotina</taxon>
        <taxon>Agaricomycetes</taxon>
        <taxon>Phallomycetidae</taxon>
        <taxon>Geastrales</taxon>
        <taxon>Sphaerobolaceae</taxon>
        <taxon>Sphaerobolus</taxon>
    </lineage>
</organism>
<keyword evidence="3" id="KW-1185">Reference proteome</keyword>
<accession>A0A0C9UH64</accession>
<gene>
    <name evidence="2" type="ORF">M422DRAFT_39023</name>
</gene>
<evidence type="ECO:0000256" key="1">
    <source>
        <dbReference type="SAM" id="SignalP"/>
    </source>
</evidence>
<reference evidence="2 3" key="1">
    <citation type="submission" date="2014-06" db="EMBL/GenBank/DDBJ databases">
        <title>Evolutionary Origins and Diversification of the Mycorrhizal Mutualists.</title>
        <authorList>
            <consortium name="DOE Joint Genome Institute"/>
            <consortium name="Mycorrhizal Genomics Consortium"/>
            <person name="Kohler A."/>
            <person name="Kuo A."/>
            <person name="Nagy L.G."/>
            <person name="Floudas D."/>
            <person name="Copeland A."/>
            <person name="Barry K.W."/>
            <person name="Cichocki N."/>
            <person name="Veneault-Fourrey C."/>
            <person name="LaButti K."/>
            <person name="Lindquist E.A."/>
            <person name="Lipzen A."/>
            <person name="Lundell T."/>
            <person name="Morin E."/>
            <person name="Murat C."/>
            <person name="Riley R."/>
            <person name="Ohm R."/>
            <person name="Sun H."/>
            <person name="Tunlid A."/>
            <person name="Henrissat B."/>
            <person name="Grigoriev I.V."/>
            <person name="Hibbett D.S."/>
            <person name="Martin F."/>
        </authorList>
    </citation>
    <scope>NUCLEOTIDE SEQUENCE [LARGE SCALE GENOMIC DNA]</scope>
    <source>
        <strain evidence="2 3">SS14</strain>
    </source>
</reference>
<proteinExistence type="predicted"/>
<dbReference type="EMBL" id="KN837459">
    <property type="protein sequence ID" value="KIJ24761.1"/>
    <property type="molecule type" value="Genomic_DNA"/>
</dbReference>
<feature type="signal peptide" evidence="1">
    <location>
        <begin position="1"/>
        <end position="19"/>
    </location>
</feature>
<evidence type="ECO:0000313" key="2">
    <source>
        <dbReference type="EMBL" id="KIJ24761.1"/>
    </source>
</evidence>
<keyword evidence="1" id="KW-0732">Signal</keyword>
<protein>
    <submittedName>
        <fullName evidence="2">Uncharacterized protein</fullName>
    </submittedName>
</protein>
<sequence length="103" mass="11221">MSSILAMAVLFAFSAYVTSPHSPATHADLFVHTGTLEGYHGRYSCTIPTHFVHQHWQRVHSLSVVVDSAAIDRVTGTRHTNLISGLAGGQGSVWSIKYDDNAR</sequence>
<feature type="chain" id="PRO_5002204203" evidence="1">
    <location>
        <begin position="20"/>
        <end position="103"/>
    </location>
</feature>